<evidence type="ECO:0000313" key="8">
    <source>
        <dbReference type="Proteomes" id="UP001642360"/>
    </source>
</evidence>
<dbReference type="AlphaFoldDB" id="A0ABC8U7V0"/>
<evidence type="ECO:0000256" key="2">
    <source>
        <dbReference type="ARBA" id="ARBA00022729"/>
    </source>
</evidence>
<keyword evidence="6" id="KW-0812">Transmembrane</keyword>
<name>A0ABC8U7V0_9AQUA</name>
<keyword evidence="4 6" id="KW-0472">Membrane</keyword>
<evidence type="ECO:0000256" key="3">
    <source>
        <dbReference type="ARBA" id="ARBA00022737"/>
    </source>
</evidence>
<gene>
    <name evidence="7" type="ORF">ILEXP_LOCUS47762</name>
</gene>
<accession>A0ABC8U7V0</accession>
<comment type="subcellular location">
    <subcellularLocation>
        <location evidence="1">Membrane</location>
    </subcellularLocation>
</comment>
<evidence type="ECO:0000256" key="5">
    <source>
        <dbReference type="ARBA" id="ARBA00023180"/>
    </source>
</evidence>
<evidence type="ECO:0000256" key="6">
    <source>
        <dbReference type="SAM" id="Phobius"/>
    </source>
</evidence>
<comment type="caution">
    <text evidence="7">The sequence shown here is derived from an EMBL/GenBank/DDBJ whole genome shotgun (WGS) entry which is preliminary data.</text>
</comment>
<keyword evidence="8" id="KW-1185">Reference proteome</keyword>
<dbReference type="EMBL" id="CAUOFW020007168">
    <property type="protein sequence ID" value="CAK9177844.1"/>
    <property type="molecule type" value="Genomic_DNA"/>
</dbReference>
<evidence type="ECO:0000313" key="7">
    <source>
        <dbReference type="EMBL" id="CAK9177844.1"/>
    </source>
</evidence>
<dbReference type="Gene3D" id="3.30.200.20">
    <property type="entry name" value="Phosphorylase Kinase, domain 1"/>
    <property type="match status" value="1"/>
</dbReference>
<protein>
    <submittedName>
        <fullName evidence="7">Uncharacterized protein</fullName>
    </submittedName>
</protein>
<evidence type="ECO:0000256" key="1">
    <source>
        <dbReference type="ARBA" id="ARBA00004370"/>
    </source>
</evidence>
<dbReference type="PANTHER" id="PTHR45974">
    <property type="entry name" value="RECEPTOR-LIKE PROTEIN 55"/>
    <property type="match status" value="1"/>
</dbReference>
<reference evidence="7 8" key="1">
    <citation type="submission" date="2024-02" db="EMBL/GenBank/DDBJ databases">
        <authorList>
            <person name="Vignale AGUSTIN F."/>
            <person name="Sosa J E."/>
            <person name="Modenutti C."/>
        </authorList>
    </citation>
    <scope>NUCLEOTIDE SEQUENCE [LARGE SCALE GENOMIC DNA]</scope>
</reference>
<feature type="transmembrane region" description="Helical" evidence="6">
    <location>
        <begin position="89"/>
        <end position="112"/>
    </location>
</feature>
<organism evidence="7 8">
    <name type="scientific">Ilex paraguariensis</name>
    <name type="common">yerba mate</name>
    <dbReference type="NCBI Taxonomy" id="185542"/>
    <lineage>
        <taxon>Eukaryota</taxon>
        <taxon>Viridiplantae</taxon>
        <taxon>Streptophyta</taxon>
        <taxon>Embryophyta</taxon>
        <taxon>Tracheophyta</taxon>
        <taxon>Spermatophyta</taxon>
        <taxon>Magnoliopsida</taxon>
        <taxon>eudicotyledons</taxon>
        <taxon>Gunneridae</taxon>
        <taxon>Pentapetalae</taxon>
        <taxon>asterids</taxon>
        <taxon>campanulids</taxon>
        <taxon>Aquifoliales</taxon>
        <taxon>Aquifoliaceae</taxon>
        <taxon>Ilex</taxon>
    </lineage>
</organism>
<keyword evidence="6" id="KW-1133">Transmembrane helix</keyword>
<keyword evidence="3" id="KW-0677">Repeat</keyword>
<sequence length="187" mass="20351">MMVFFQSHQLPVDSVSLSNPTKNSDDYVILDVRIFPSGLNRFNQSRISGIGFVLSNQTFKPPSGFGPSVFHGDGYGNFAGTHKSTSTGVIIGAAVGGSVLVILVLLAGVYAFRQKRRADKQNNPFVLYLSSILEPRQNSGGVPQLKGARFFSFEELKRCTNNFSETNDLGSGGYGKVSFDIILLFDI</sequence>
<dbReference type="PANTHER" id="PTHR45974:SF266">
    <property type="entry name" value="LEUCINE-RICH REPEAT RECEPTOR PROTEIN KINASE HPCA1"/>
    <property type="match status" value="1"/>
</dbReference>
<keyword evidence="2" id="KW-0732">Signal</keyword>
<keyword evidence="5" id="KW-0325">Glycoprotein</keyword>
<proteinExistence type="predicted"/>
<dbReference type="Proteomes" id="UP001642360">
    <property type="component" value="Unassembled WGS sequence"/>
</dbReference>
<dbReference type="GO" id="GO:0016020">
    <property type="term" value="C:membrane"/>
    <property type="evidence" value="ECO:0007669"/>
    <property type="project" value="UniProtKB-SubCell"/>
</dbReference>
<evidence type="ECO:0000256" key="4">
    <source>
        <dbReference type="ARBA" id="ARBA00023136"/>
    </source>
</evidence>